<proteinExistence type="predicted"/>
<evidence type="ECO:0000313" key="5">
    <source>
        <dbReference type="Proteomes" id="UP001357973"/>
    </source>
</evidence>
<protein>
    <recommendedName>
        <fullName evidence="6">Abi family protein</fullName>
    </recommendedName>
</protein>
<keyword evidence="5" id="KW-1185">Reference proteome</keyword>
<dbReference type="Proteomes" id="UP000886943">
    <property type="component" value="Unassembled WGS sequence"/>
</dbReference>
<evidence type="ECO:0000313" key="4">
    <source>
        <dbReference type="Proteomes" id="UP000886943"/>
    </source>
</evidence>
<dbReference type="Proteomes" id="UP001357973">
    <property type="component" value="Chromosome"/>
</dbReference>
<evidence type="ECO:0000313" key="1">
    <source>
        <dbReference type="EMBL" id="BEK83239.1"/>
    </source>
</evidence>
<organism evidence="3 4">
    <name type="scientific">Bifidobacterium adolescentis</name>
    <dbReference type="NCBI Taxonomy" id="1680"/>
    <lineage>
        <taxon>Bacteria</taxon>
        <taxon>Bacillati</taxon>
        <taxon>Actinomycetota</taxon>
        <taxon>Actinomycetes</taxon>
        <taxon>Bifidobacteriales</taxon>
        <taxon>Bifidobacteriaceae</taxon>
        <taxon>Bifidobacterium</taxon>
    </lineage>
</organism>
<dbReference type="EMBL" id="BPPZ01000009">
    <property type="protein sequence ID" value="GJD14583.1"/>
    <property type="molecule type" value="Genomic_DNA"/>
</dbReference>
<evidence type="ECO:0000313" key="2">
    <source>
        <dbReference type="EMBL" id="BEK83257.1"/>
    </source>
</evidence>
<accession>A0AAN4VMN2</accession>
<dbReference type="EMBL" id="AP028457">
    <property type="protein sequence ID" value="BEK83257.1"/>
    <property type="molecule type" value="Genomic_DNA"/>
</dbReference>
<dbReference type="EMBL" id="AP028457">
    <property type="protein sequence ID" value="BEK83239.1"/>
    <property type="molecule type" value="Genomic_DNA"/>
</dbReference>
<evidence type="ECO:0008006" key="6">
    <source>
        <dbReference type="Google" id="ProtNLM"/>
    </source>
</evidence>
<dbReference type="AlphaFoldDB" id="A0AAN4VMN2"/>
<reference evidence="1 5" key="2">
    <citation type="submission" date="2023-06" db="EMBL/GenBank/DDBJ databases">
        <title>Complete Genome Sequences of Bifidobacterium faecale strain JCM19861T was isolated from human faeces by Jung-Hye Choi et al. (2014).</title>
        <authorList>
            <person name="Okuhama S."/>
            <person name="Takahashi H."/>
            <person name="Imaizumi K."/>
            <person name="Nakayama S."/>
            <person name="Ogata Y."/>
            <person name="Suda W."/>
        </authorList>
    </citation>
    <scope>NUCLEOTIDE SEQUENCE [LARGE SCALE GENOMIC DNA]</scope>
    <source>
        <strain evidence="1 5">JCM 19861</strain>
    </source>
</reference>
<gene>
    <name evidence="1" type="ORF">B19861_11810</name>
    <name evidence="2" type="ORF">B19861_11990</name>
    <name evidence="3" type="ORF">BIFAD42_15670</name>
</gene>
<evidence type="ECO:0000313" key="3">
    <source>
        <dbReference type="EMBL" id="GJD14583.1"/>
    </source>
</evidence>
<dbReference type="RefSeq" id="WP_223895770.1">
    <property type="nucleotide sequence ID" value="NZ_AP028457.1"/>
</dbReference>
<reference evidence="3" key="1">
    <citation type="submission" date="2021-08" db="EMBL/GenBank/DDBJ databases">
        <title>Draft genome sequence of the GABA producer Bifidobacterium adolescentis 4-2, isolated from healthy human feces.</title>
        <authorList>
            <person name="Altaib H."/>
            <person name="Niwa R."/>
            <person name="Abe M."/>
            <person name="Suzuki T."/>
        </authorList>
    </citation>
    <scope>NUCLEOTIDE SEQUENCE</scope>
    <source>
        <strain evidence="3">4-2</strain>
    </source>
</reference>
<sequence>MTKQPKTIQEMMTLLVEERGLDITGFSEFSTVLLDCNYYRLSGYFRAFQIDPSHGNNRFRNGTHIKDFMIP</sequence>
<name>A0AAN4VMN2_BIFAD</name>